<organism evidence="8 9">
    <name type="scientific">Mesorhizobium sanjuanii</name>
    <dbReference type="NCBI Taxonomy" id="2037900"/>
    <lineage>
        <taxon>Bacteria</taxon>
        <taxon>Pseudomonadati</taxon>
        <taxon>Pseudomonadota</taxon>
        <taxon>Alphaproteobacteria</taxon>
        <taxon>Hyphomicrobiales</taxon>
        <taxon>Phyllobacteriaceae</taxon>
        <taxon>Mesorhizobium</taxon>
    </lineage>
</organism>
<feature type="transmembrane region" description="Helical" evidence="7">
    <location>
        <begin position="234"/>
        <end position="252"/>
    </location>
</feature>
<accession>A0A2A6FE38</accession>
<keyword evidence="3 8" id="KW-0645">Protease</keyword>
<feature type="transmembrane region" description="Helical" evidence="7">
    <location>
        <begin position="6"/>
        <end position="27"/>
    </location>
</feature>
<evidence type="ECO:0000256" key="7">
    <source>
        <dbReference type="SAM" id="Phobius"/>
    </source>
</evidence>
<keyword evidence="7" id="KW-0472">Membrane</keyword>
<feature type="transmembrane region" description="Helical" evidence="7">
    <location>
        <begin position="204"/>
        <end position="222"/>
    </location>
</feature>
<comment type="similarity">
    <text evidence="2">Belongs to the peptidase M50B family.</text>
</comment>
<feature type="transmembrane region" description="Helical" evidence="7">
    <location>
        <begin position="180"/>
        <end position="198"/>
    </location>
</feature>
<dbReference type="PANTHER" id="PTHR39188:SF3">
    <property type="entry name" value="STAGE IV SPORULATION PROTEIN FB"/>
    <property type="match status" value="1"/>
</dbReference>
<comment type="cofactor">
    <cofactor evidence="1">
        <name>Zn(2+)</name>
        <dbReference type="ChEBI" id="CHEBI:29105"/>
    </cofactor>
</comment>
<keyword evidence="9" id="KW-1185">Reference proteome</keyword>
<keyword evidence="7" id="KW-0812">Transmembrane</keyword>
<evidence type="ECO:0000256" key="5">
    <source>
        <dbReference type="ARBA" id="ARBA00022833"/>
    </source>
</evidence>
<comment type="caution">
    <text evidence="8">The sequence shown here is derived from an EMBL/GenBank/DDBJ whole genome shotgun (WGS) entry which is preliminary data.</text>
</comment>
<evidence type="ECO:0000313" key="8">
    <source>
        <dbReference type="EMBL" id="PDQ19995.1"/>
    </source>
</evidence>
<keyword evidence="5" id="KW-0862">Zinc</keyword>
<dbReference type="RefSeq" id="WP_097574852.1">
    <property type="nucleotide sequence ID" value="NZ_NWQG01000102.1"/>
</dbReference>
<sequence>MSPIVTAILVACNLGLIFLLLTAPLGLRTVRFSRLVAADRRRLWQALWPLGSDAGWSGEILSAEALDDQGAARIVLSWEGRDGQPIERKVLLEDVLEERRFSMRVFDDTSLDACFWADYRTTTELMPEGKFTRVILSQTDRYRGIAFPIFRYFAMRRELGKLDAWAKTGRYRKGGWFEHPLSQIGLAVLSAFILWPFFGLNLGGLALAAILTSVVALHELGHMAAFRLMGHRKVRMIFIPLLGGIAIGGRPYDSRFEVAFVALMGAGFSAFLVPLLIAASALASGEGHRLAAALLATLAGCVALFNIANLVPVWKFDGGQVLRQICPGPIALALASFVLLSAFLALGWRAGFSHGFLLVAGAVFAILSLLTMGSAVKPRHELKPIHTFDRFAMAGALLAVFAIHGFGVLWASDRLLGWGLT</sequence>
<evidence type="ECO:0000256" key="2">
    <source>
        <dbReference type="ARBA" id="ARBA00007931"/>
    </source>
</evidence>
<dbReference type="InterPro" id="IPR023393">
    <property type="entry name" value="START-like_dom_sf"/>
</dbReference>
<dbReference type="PANTHER" id="PTHR39188">
    <property type="entry name" value="MEMBRANE-ASSOCIATED ZINC METALLOPROTEASE M50B"/>
    <property type="match status" value="1"/>
</dbReference>
<evidence type="ECO:0000256" key="4">
    <source>
        <dbReference type="ARBA" id="ARBA00022801"/>
    </source>
</evidence>
<feature type="transmembrane region" description="Helical" evidence="7">
    <location>
        <begin position="328"/>
        <end position="348"/>
    </location>
</feature>
<dbReference type="GO" id="GO:0006508">
    <property type="term" value="P:proteolysis"/>
    <property type="evidence" value="ECO:0007669"/>
    <property type="project" value="UniProtKB-KW"/>
</dbReference>
<keyword evidence="4" id="KW-0378">Hydrolase</keyword>
<dbReference type="SUPFAM" id="SSF55961">
    <property type="entry name" value="Bet v1-like"/>
    <property type="match status" value="1"/>
</dbReference>
<dbReference type="Proteomes" id="UP000219182">
    <property type="component" value="Unassembled WGS sequence"/>
</dbReference>
<reference evidence="8 9" key="1">
    <citation type="submission" date="2017-09" db="EMBL/GenBank/DDBJ databases">
        <title>Mesorhizobum sanjuanii sp. nov. isolated from nodules of Lotus tenuis in saline-alkaline lowlands of Flooding Pampa.</title>
        <authorList>
            <person name="Sannazzaro A.I."/>
            <person name="Torres Tejerizo G.A."/>
            <person name="Fontana F."/>
            <person name="Cumpa Velazquez L.M."/>
            <person name="Hansen L."/>
            <person name="Pistorio M."/>
            <person name="Estrella M.J."/>
        </authorList>
    </citation>
    <scope>NUCLEOTIDE SEQUENCE [LARGE SCALE GENOMIC DNA]</scope>
    <source>
        <strain evidence="8 9">BSA136</strain>
    </source>
</reference>
<dbReference type="Gene3D" id="3.30.530.20">
    <property type="match status" value="1"/>
</dbReference>
<feature type="transmembrane region" description="Helical" evidence="7">
    <location>
        <begin position="290"/>
        <end position="308"/>
    </location>
</feature>
<dbReference type="CDD" id="cd06160">
    <property type="entry name" value="S2P-M50_like_2"/>
    <property type="match status" value="1"/>
</dbReference>
<name>A0A2A6FE38_9HYPH</name>
<feature type="transmembrane region" description="Helical" evidence="7">
    <location>
        <begin position="391"/>
        <end position="411"/>
    </location>
</feature>
<dbReference type="AlphaFoldDB" id="A0A2A6FE38"/>
<proteinExistence type="inferred from homology"/>
<protein>
    <submittedName>
        <fullName evidence="8">Site-2 protease family protein</fullName>
    </submittedName>
</protein>
<dbReference type="EMBL" id="NWQG01000102">
    <property type="protein sequence ID" value="PDQ19995.1"/>
    <property type="molecule type" value="Genomic_DNA"/>
</dbReference>
<keyword evidence="6" id="KW-0482">Metalloprotease</keyword>
<feature type="transmembrane region" description="Helical" evidence="7">
    <location>
        <begin position="355"/>
        <end position="376"/>
    </location>
</feature>
<keyword evidence="7" id="KW-1133">Transmembrane helix</keyword>
<evidence type="ECO:0000256" key="1">
    <source>
        <dbReference type="ARBA" id="ARBA00001947"/>
    </source>
</evidence>
<evidence type="ECO:0000256" key="6">
    <source>
        <dbReference type="ARBA" id="ARBA00023049"/>
    </source>
</evidence>
<evidence type="ECO:0000313" key="9">
    <source>
        <dbReference type="Proteomes" id="UP000219182"/>
    </source>
</evidence>
<gene>
    <name evidence="8" type="ORF">CN311_16615</name>
</gene>
<evidence type="ECO:0000256" key="3">
    <source>
        <dbReference type="ARBA" id="ARBA00022670"/>
    </source>
</evidence>
<feature type="transmembrane region" description="Helical" evidence="7">
    <location>
        <begin position="258"/>
        <end position="283"/>
    </location>
</feature>
<dbReference type="GO" id="GO:0008237">
    <property type="term" value="F:metallopeptidase activity"/>
    <property type="evidence" value="ECO:0007669"/>
    <property type="project" value="UniProtKB-KW"/>
</dbReference>